<dbReference type="FunFam" id="3.90.1180.10:FF:000012">
    <property type="entry name" value="50S ribosomal protein L13"/>
    <property type="match status" value="1"/>
</dbReference>
<dbReference type="KEGG" id="msj:MSSAC_0526"/>
<evidence type="ECO:0000256" key="2">
    <source>
        <dbReference type="ARBA" id="ARBA00011838"/>
    </source>
</evidence>
<dbReference type="InterPro" id="IPR023563">
    <property type="entry name" value="Ribosomal_uL13_CS"/>
</dbReference>
<dbReference type="InterPro" id="IPR005823">
    <property type="entry name" value="Ribosomal_uL13_bac-type"/>
</dbReference>
<comment type="subunit">
    <text evidence="2 5">Part of the 50S ribosomal subunit.</text>
</comment>
<accession>A0A0E3LC92</accession>
<dbReference type="NCBIfam" id="NF005004">
    <property type="entry name" value="PRK06394.1"/>
    <property type="match status" value="1"/>
</dbReference>
<dbReference type="STRING" id="1434118.MSSAC_0526"/>
<evidence type="ECO:0000256" key="5">
    <source>
        <dbReference type="HAMAP-Rule" id="MF_01366"/>
    </source>
</evidence>
<proteinExistence type="inferred from homology"/>
<keyword evidence="3 5" id="KW-0689">Ribosomal protein</keyword>
<dbReference type="HAMAP" id="MF_01366">
    <property type="entry name" value="Ribosomal_uL13"/>
    <property type="match status" value="1"/>
</dbReference>
<dbReference type="NCBIfam" id="TIGR01077">
    <property type="entry name" value="L13_A_E"/>
    <property type="match status" value="1"/>
</dbReference>
<protein>
    <recommendedName>
        <fullName evidence="5">Large ribosomal subunit protein uL13</fullName>
    </recommendedName>
</protein>
<dbReference type="Pfam" id="PF00572">
    <property type="entry name" value="Ribosomal_L13"/>
    <property type="match status" value="1"/>
</dbReference>
<evidence type="ECO:0000256" key="1">
    <source>
        <dbReference type="ARBA" id="ARBA00006227"/>
    </source>
</evidence>
<dbReference type="AlphaFoldDB" id="A0A0E3LC92"/>
<dbReference type="GO" id="GO:0022625">
    <property type="term" value="C:cytosolic large ribosomal subunit"/>
    <property type="evidence" value="ECO:0007669"/>
    <property type="project" value="UniProtKB-UniRule"/>
</dbReference>
<dbReference type="InterPro" id="IPR036899">
    <property type="entry name" value="Ribosomal_uL13_sf"/>
</dbReference>
<dbReference type="PROSITE" id="PS00783">
    <property type="entry name" value="RIBOSOMAL_L13"/>
    <property type="match status" value="1"/>
</dbReference>
<comment type="function">
    <text evidence="5">This protein is one of the early assembly proteins of the 50S ribosomal subunit, although it is not seen to bind rRNA by itself. It is important during the early stages of 50S assembly.</text>
</comment>
<dbReference type="SUPFAM" id="SSF52161">
    <property type="entry name" value="Ribosomal protein L13"/>
    <property type="match status" value="1"/>
</dbReference>
<dbReference type="Gene3D" id="3.90.1180.10">
    <property type="entry name" value="Ribosomal protein L13"/>
    <property type="match status" value="1"/>
</dbReference>
<dbReference type="GO" id="GO:0003729">
    <property type="term" value="F:mRNA binding"/>
    <property type="evidence" value="ECO:0007669"/>
    <property type="project" value="TreeGrafter"/>
</dbReference>
<evidence type="ECO:0000256" key="4">
    <source>
        <dbReference type="ARBA" id="ARBA00023274"/>
    </source>
</evidence>
<dbReference type="PANTHER" id="PTHR11545:SF3">
    <property type="entry name" value="LARGE RIBOSOMAL SUBUNIT PROTEIN UL13"/>
    <property type="match status" value="1"/>
</dbReference>
<dbReference type="Proteomes" id="UP000033123">
    <property type="component" value="Chromosome"/>
</dbReference>
<dbReference type="CDD" id="cd00392">
    <property type="entry name" value="Ribosomal_L13"/>
    <property type="match status" value="1"/>
</dbReference>
<dbReference type="GO" id="GO:0017148">
    <property type="term" value="P:negative regulation of translation"/>
    <property type="evidence" value="ECO:0007669"/>
    <property type="project" value="TreeGrafter"/>
</dbReference>
<reference evidence="7 8" key="1">
    <citation type="submission" date="2014-07" db="EMBL/GenBank/DDBJ databases">
        <title>Methanogenic archaea and the global carbon cycle.</title>
        <authorList>
            <person name="Henriksen J.R."/>
            <person name="Luke J."/>
            <person name="Reinhart S."/>
            <person name="Benedict M.N."/>
            <person name="Youngblut N.D."/>
            <person name="Metcalf M.E."/>
            <person name="Whitaker R.J."/>
            <person name="Metcalf W.W."/>
        </authorList>
    </citation>
    <scope>NUCLEOTIDE SEQUENCE [LARGE SCALE GENOMIC DNA]</scope>
    <source>
        <strain evidence="7 8">C2J</strain>
    </source>
</reference>
<keyword evidence="4 5" id="KW-0687">Ribonucleoprotein</keyword>
<evidence type="ECO:0000313" key="7">
    <source>
        <dbReference type="EMBL" id="AKB35116.1"/>
    </source>
</evidence>
<dbReference type="PANTHER" id="PTHR11545">
    <property type="entry name" value="RIBOSOMAL PROTEIN L13"/>
    <property type="match status" value="1"/>
</dbReference>
<dbReference type="PATRIC" id="fig|1434118.4.peg.682"/>
<dbReference type="RefSeq" id="WP_048169795.1">
    <property type="nucleotide sequence ID" value="NZ_CP009508.1"/>
</dbReference>
<dbReference type="InterPro" id="IPR005822">
    <property type="entry name" value="Ribosomal_uL13"/>
</dbReference>
<comment type="similarity">
    <text evidence="1 5 6">Belongs to the universal ribosomal protein uL13 family.</text>
</comment>
<evidence type="ECO:0000256" key="3">
    <source>
        <dbReference type="ARBA" id="ARBA00022980"/>
    </source>
</evidence>
<dbReference type="GO" id="GO:0003735">
    <property type="term" value="F:structural constituent of ribosome"/>
    <property type="evidence" value="ECO:0007669"/>
    <property type="project" value="UniProtKB-UniRule"/>
</dbReference>
<evidence type="ECO:0000256" key="6">
    <source>
        <dbReference type="RuleBase" id="RU003877"/>
    </source>
</evidence>
<organism evidence="7 8">
    <name type="scientific">Methanosarcina siciliae C2J</name>
    <dbReference type="NCBI Taxonomy" id="1434118"/>
    <lineage>
        <taxon>Archaea</taxon>
        <taxon>Methanobacteriati</taxon>
        <taxon>Methanobacteriota</taxon>
        <taxon>Stenosarchaea group</taxon>
        <taxon>Methanomicrobia</taxon>
        <taxon>Methanosarcinales</taxon>
        <taxon>Methanosarcinaceae</taxon>
        <taxon>Methanosarcina</taxon>
    </lineage>
</organism>
<dbReference type="InterPro" id="IPR005755">
    <property type="entry name" value="Ribosomal_uL13_euk/arc"/>
</dbReference>
<gene>
    <name evidence="5" type="primary">rpl13</name>
    <name evidence="7" type="ORF">MSSAC_0526</name>
</gene>
<sequence>MTVIDAKGLILGRLASSVAKQLLSGDEKVYIINAEQTIISGSRAATLREYRETRERGATEFGPYFPKRPDRILKRTIRGMLPYKRARGRDAMSRLKVYVGVPSELKGAETVTIPDADMRLLSSSRYMELGEVSQKMGSKF</sequence>
<dbReference type="EMBL" id="CP009508">
    <property type="protein sequence ID" value="AKB35116.1"/>
    <property type="molecule type" value="Genomic_DNA"/>
</dbReference>
<dbReference type="GO" id="GO:0006412">
    <property type="term" value="P:translation"/>
    <property type="evidence" value="ECO:0007669"/>
    <property type="project" value="UniProtKB-UniRule"/>
</dbReference>
<dbReference type="HOGENOM" id="CLU_076922_1_0_2"/>
<dbReference type="PIRSF" id="PIRSF002181">
    <property type="entry name" value="Ribosomal_L13"/>
    <property type="match status" value="1"/>
</dbReference>
<name>A0A0E3LC92_9EURY</name>
<evidence type="ECO:0000313" key="8">
    <source>
        <dbReference type="Proteomes" id="UP000033123"/>
    </source>
</evidence>
<dbReference type="GeneID" id="24859278"/>